<proteinExistence type="predicted"/>
<accession>A0A397ZDF5</accession>
<dbReference type="Pfam" id="PF13456">
    <property type="entry name" value="RVT_3"/>
    <property type="match status" value="1"/>
</dbReference>
<sequence length="78" mass="8984">MNFALSHGLDSIAIFSDSQVLINMIKKKNMKLEIHGALQDIYILLLFFKSISFNFIPRSANVRPDTTVKHVFWALNLF</sequence>
<dbReference type="Proteomes" id="UP000264353">
    <property type="component" value="Chromosome A6"/>
</dbReference>
<evidence type="ECO:0000313" key="3">
    <source>
        <dbReference type="Proteomes" id="UP000264353"/>
    </source>
</evidence>
<dbReference type="InterPro" id="IPR036397">
    <property type="entry name" value="RNaseH_sf"/>
</dbReference>
<organism evidence="2 3">
    <name type="scientific">Brassica campestris</name>
    <name type="common">Field mustard</name>
    <dbReference type="NCBI Taxonomy" id="3711"/>
    <lineage>
        <taxon>Eukaryota</taxon>
        <taxon>Viridiplantae</taxon>
        <taxon>Streptophyta</taxon>
        <taxon>Embryophyta</taxon>
        <taxon>Tracheophyta</taxon>
        <taxon>Spermatophyta</taxon>
        <taxon>Magnoliopsida</taxon>
        <taxon>eudicotyledons</taxon>
        <taxon>Gunneridae</taxon>
        <taxon>Pentapetalae</taxon>
        <taxon>rosids</taxon>
        <taxon>malvids</taxon>
        <taxon>Brassicales</taxon>
        <taxon>Brassicaceae</taxon>
        <taxon>Brassiceae</taxon>
        <taxon>Brassica</taxon>
    </lineage>
</organism>
<dbReference type="Gene3D" id="3.30.420.10">
    <property type="entry name" value="Ribonuclease H-like superfamily/Ribonuclease H"/>
    <property type="match status" value="1"/>
</dbReference>
<name>A0A397ZDF5_BRACM</name>
<evidence type="ECO:0000313" key="2">
    <source>
        <dbReference type="EMBL" id="RID60313.1"/>
    </source>
</evidence>
<dbReference type="GO" id="GO:0003676">
    <property type="term" value="F:nucleic acid binding"/>
    <property type="evidence" value="ECO:0007669"/>
    <property type="project" value="InterPro"/>
</dbReference>
<dbReference type="InterPro" id="IPR002156">
    <property type="entry name" value="RNaseH_domain"/>
</dbReference>
<evidence type="ECO:0000259" key="1">
    <source>
        <dbReference type="Pfam" id="PF13456"/>
    </source>
</evidence>
<dbReference type="GO" id="GO:0004523">
    <property type="term" value="F:RNA-DNA hybrid ribonuclease activity"/>
    <property type="evidence" value="ECO:0007669"/>
    <property type="project" value="InterPro"/>
</dbReference>
<dbReference type="EMBL" id="CM010633">
    <property type="protein sequence ID" value="RID60313.1"/>
    <property type="molecule type" value="Genomic_DNA"/>
</dbReference>
<gene>
    <name evidence="2" type="ORF">BRARA_F03477</name>
</gene>
<protein>
    <recommendedName>
        <fullName evidence="1">RNase H type-1 domain-containing protein</fullName>
    </recommendedName>
</protein>
<dbReference type="AlphaFoldDB" id="A0A397ZDF5"/>
<reference evidence="2 3" key="1">
    <citation type="submission" date="2018-06" db="EMBL/GenBank/DDBJ databases">
        <title>WGS assembly of Brassica rapa FPsc.</title>
        <authorList>
            <person name="Bowman J."/>
            <person name="Kohchi T."/>
            <person name="Yamato K."/>
            <person name="Jenkins J."/>
            <person name="Shu S."/>
            <person name="Ishizaki K."/>
            <person name="Yamaoka S."/>
            <person name="Nishihama R."/>
            <person name="Nakamura Y."/>
            <person name="Berger F."/>
            <person name="Adam C."/>
            <person name="Aki S."/>
            <person name="Althoff F."/>
            <person name="Araki T."/>
            <person name="Arteaga-Vazquez M."/>
            <person name="Balasubrmanian S."/>
            <person name="Bauer D."/>
            <person name="Boehm C."/>
            <person name="Briginshaw L."/>
            <person name="Caballero-Perez J."/>
            <person name="Catarino B."/>
            <person name="Chen F."/>
            <person name="Chiyoda S."/>
            <person name="Chovatia M."/>
            <person name="Davies K."/>
            <person name="Delmans M."/>
            <person name="Demura T."/>
            <person name="Dierschke T."/>
            <person name="Dolan L."/>
            <person name="Dorantes-Acosta A."/>
            <person name="Eklund D."/>
            <person name="Florent S."/>
            <person name="Flores-Sandoval E."/>
            <person name="Fujiyama A."/>
            <person name="Fukuzawa H."/>
            <person name="Galik B."/>
            <person name="Grimanelli D."/>
            <person name="Grimwood J."/>
            <person name="Grossniklaus U."/>
            <person name="Hamada T."/>
            <person name="Haseloff J."/>
            <person name="Hetherington A."/>
            <person name="Higo A."/>
            <person name="Hirakawa Y."/>
            <person name="Hundley H."/>
            <person name="Ikeda Y."/>
            <person name="Inoue K."/>
            <person name="Inoue S."/>
            <person name="Ishida S."/>
            <person name="Jia Q."/>
            <person name="Kakita M."/>
            <person name="Kanazawa T."/>
            <person name="Kawai Y."/>
            <person name="Kawashima T."/>
            <person name="Kennedy M."/>
            <person name="Kinose K."/>
            <person name="Kinoshita T."/>
            <person name="Kohara Y."/>
            <person name="Koide E."/>
            <person name="Komatsu K."/>
            <person name="Kopischke S."/>
            <person name="Kubo M."/>
            <person name="Kyozuka J."/>
            <person name="Lagercrantz U."/>
            <person name="Lin S."/>
            <person name="Lindquist E."/>
            <person name="Lipzen A."/>
            <person name="Lu C."/>
            <person name="Luna E."/>
            <person name="Martienssen R."/>
            <person name="Minamino N."/>
            <person name="Mizutani M."/>
            <person name="Mizutani M."/>
            <person name="Mochizuki N."/>
            <person name="Monte I."/>
            <person name="Mosher R."/>
            <person name="Nagasaki H."/>
            <person name="Nakagami H."/>
            <person name="Naramoto S."/>
            <person name="Nishitani K."/>
            <person name="Ohtani M."/>
            <person name="Okamoto T."/>
            <person name="Okumura M."/>
            <person name="Phillips J."/>
            <person name="Pollak B."/>
            <person name="Reinders A."/>
            <person name="Roevekamp M."/>
            <person name="Sano R."/>
            <person name="Sawa S."/>
            <person name="Schmid M."/>
            <person name="Shirakawa M."/>
            <person name="Solano R."/>
            <person name="Spunde A."/>
            <person name="Suetsugu N."/>
            <person name="Sugano S."/>
            <person name="Sugiyama A."/>
            <person name="Sun R."/>
            <person name="Suzuki Y."/>
            <person name="Takenaka M."/>
            <person name="Takezawa D."/>
            <person name="Tomogane H."/>
            <person name="Tsuzuki M."/>
            <person name="Ueda T."/>
            <person name="Umeda M."/>
            <person name="Ward J."/>
            <person name="Watanabe Y."/>
            <person name="Yazaki K."/>
            <person name="Yokoyama R."/>
            <person name="Yoshitake Y."/>
            <person name="Yotsui I."/>
            <person name="Zachgo S."/>
            <person name="Schmutz J."/>
        </authorList>
    </citation>
    <scope>NUCLEOTIDE SEQUENCE [LARGE SCALE GENOMIC DNA]</scope>
    <source>
        <strain evidence="3">cv. B-3</strain>
    </source>
</reference>
<feature type="domain" description="RNase H type-1" evidence="1">
    <location>
        <begin position="1"/>
        <end position="70"/>
    </location>
</feature>